<gene>
    <name evidence="12" type="primary">TRMT61A</name>
</gene>
<evidence type="ECO:0000256" key="3">
    <source>
        <dbReference type="ARBA" id="ARBA00022603"/>
    </source>
</evidence>
<dbReference type="AlphaFoldDB" id="A0A6P6HHF6"/>
<evidence type="ECO:0000256" key="4">
    <source>
        <dbReference type="ARBA" id="ARBA00022679"/>
    </source>
</evidence>
<keyword evidence="3" id="KW-0489">Methyltransferase</keyword>
<accession>A0A6P6HHF6</accession>
<keyword evidence="6" id="KW-0819">tRNA processing</keyword>
<dbReference type="PANTHER" id="PTHR12133:SF2">
    <property type="entry name" value="TRNA (ADENINE(58)-N(1))-METHYLTRANSFERASE CATALYTIC SUBUNIT TRMT61A"/>
    <property type="match status" value="1"/>
</dbReference>
<reference evidence="12" key="1">
    <citation type="submission" date="2025-08" db="UniProtKB">
        <authorList>
            <consortium name="RefSeq"/>
        </authorList>
    </citation>
    <scope>IDENTIFICATION</scope>
    <source>
        <tissue evidence="12">Blood</tissue>
    </source>
</reference>
<evidence type="ECO:0000256" key="7">
    <source>
        <dbReference type="ARBA" id="ARBA00022990"/>
    </source>
</evidence>
<dbReference type="PIRSF" id="PIRSF017269">
    <property type="entry name" value="GCD14"/>
    <property type="match status" value="1"/>
</dbReference>
<keyword evidence="4" id="KW-0808">Transferase</keyword>
<dbReference type="GeneID" id="112855903"/>
<dbReference type="Gene3D" id="3.40.50.150">
    <property type="entry name" value="Vaccinia Virus protein VP39"/>
    <property type="match status" value="2"/>
</dbReference>
<dbReference type="InterPro" id="IPR014816">
    <property type="entry name" value="tRNA_MeTrfase_Gcd14"/>
</dbReference>
<organism evidence="11 12">
    <name type="scientific">Puma concolor</name>
    <name type="common">Mountain lion</name>
    <name type="synonym">Felis concolor</name>
    <dbReference type="NCBI Taxonomy" id="9696"/>
    <lineage>
        <taxon>Eukaryota</taxon>
        <taxon>Metazoa</taxon>
        <taxon>Chordata</taxon>
        <taxon>Craniata</taxon>
        <taxon>Vertebrata</taxon>
        <taxon>Euteleostomi</taxon>
        <taxon>Mammalia</taxon>
        <taxon>Eutheria</taxon>
        <taxon>Laurasiatheria</taxon>
        <taxon>Carnivora</taxon>
        <taxon>Feliformia</taxon>
        <taxon>Felidae</taxon>
        <taxon>Felinae</taxon>
        <taxon>Puma</taxon>
    </lineage>
</organism>
<dbReference type="EC" id="2.1.1.220" evidence="2"/>
<dbReference type="InterPro" id="IPR049470">
    <property type="entry name" value="TRM61_C"/>
</dbReference>
<sequence length="200" mass="21508">MSFVAYEELIKEGDTAILSLGHGAMVAVRVQRGAQTQTRHGVLRHSVDLIGRPFGSKVTCGRGGWVYVLHPTPELWTLNLPHRTQILYSTDIALLTMMLELRPGSVVCESGGRFCSFSPCIEQVQRTCQALAARGFSELSTLEVLPRVYNVRTVSLPAPDLGAGPGPEAGPDASPFRSGTPMKEAVGHTGYLTFATKTPG</sequence>
<dbReference type="Pfam" id="PF08704">
    <property type="entry name" value="GCD14"/>
    <property type="match status" value="1"/>
</dbReference>
<evidence type="ECO:0000313" key="12">
    <source>
        <dbReference type="RefSeq" id="XP_025775204.1"/>
    </source>
</evidence>
<dbReference type="Proteomes" id="UP000515131">
    <property type="component" value="Unplaced"/>
</dbReference>
<evidence type="ECO:0000256" key="9">
    <source>
        <dbReference type="ARBA" id="ARBA00048481"/>
    </source>
</evidence>
<proteinExistence type="predicted"/>
<dbReference type="SUPFAM" id="SSF53335">
    <property type="entry name" value="S-adenosyl-L-methionine-dependent methyltransferases"/>
    <property type="match status" value="2"/>
</dbReference>
<dbReference type="RefSeq" id="XP_025775204.1">
    <property type="nucleotide sequence ID" value="XM_025919419.1"/>
</dbReference>
<dbReference type="CTD" id="115708"/>
<dbReference type="FunFam" id="3.10.330.20:FF:000002">
    <property type="entry name" value="tRNA (adenine(58)-N(1))-methyltransferase catalytic subunit TRMT61A"/>
    <property type="match status" value="1"/>
</dbReference>
<dbReference type="KEGG" id="pcoo:112855903"/>
<name>A0A6P6HHF6_PUMCO</name>
<feature type="domain" description="tRNA (adenine(58)-N(1))-methyltransferase catalytic subunit TRM61 C-terminal" evidence="10">
    <location>
        <begin position="64"/>
        <end position="111"/>
    </location>
</feature>
<dbReference type="Gene3D" id="3.10.330.20">
    <property type="match status" value="1"/>
</dbReference>
<dbReference type="InterPro" id="IPR029063">
    <property type="entry name" value="SAM-dependent_MTases_sf"/>
</dbReference>
<dbReference type="GO" id="GO:0005634">
    <property type="term" value="C:nucleus"/>
    <property type="evidence" value="ECO:0007669"/>
    <property type="project" value="UniProtKB-SubCell"/>
</dbReference>
<dbReference type="GO" id="GO:0031515">
    <property type="term" value="C:tRNA (m1A) methyltransferase complex"/>
    <property type="evidence" value="ECO:0007669"/>
    <property type="project" value="InterPro"/>
</dbReference>
<protein>
    <recommendedName>
        <fullName evidence="2">tRNA (adenine(58)-N(1))-methyltransferase</fullName>
        <ecNumber evidence="2">2.1.1.220</ecNumber>
    </recommendedName>
</protein>
<evidence type="ECO:0000313" key="11">
    <source>
        <dbReference type="Proteomes" id="UP000515131"/>
    </source>
</evidence>
<evidence type="ECO:0000256" key="1">
    <source>
        <dbReference type="ARBA" id="ARBA00004123"/>
    </source>
</evidence>
<keyword evidence="11" id="KW-1185">Reference proteome</keyword>
<evidence type="ECO:0000259" key="10">
    <source>
        <dbReference type="Pfam" id="PF08704"/>
    </source>
</evidence>
<dbReference type="PANTHER" id="PTHR12133">
    <property type="entry name" value="TRNA (ADENINE(58)-N(1))-METHYLTRANSFERASE"/>
    <property type="match status" value="1"/>
</dbReference>
<comment type="catalytic activity">
    <reaction evidence="9">
        <text>an adenosine in mRNA + S-adenosyl-L-methionine = an N(1)-methyladenosine in mRNA + S-adenosyl-L-homocysteine + H(+)</text>
        <dbReference type="Rhea" id="RHEA:55392"/>
        <dbReference type="Rhea" id="RHEA-COMP:12414"/>
        <dbReference type="Rhea" id="RHEA-COMP:12415"/>
        <dbReference type="ChEBI" id="CHEBI:15378"/>
        <dbReference type="ChEBI" id="CHEBI:57856"/>
        <dbReference type="ChEBI" id="CHEBI:59789"/>
        <dbReference type="ChEBI" id="CHEBI:74411"/>
        <dbReference type="ChEBI" id="CHEBI:74491"/>
    </reaction>
</comment>
<evidence type="ECO:0000256" key="8">
    <source>
        <dbReference type="ARBA" id="ARBA00023242"/>
    </source>
</evidence>
<dbReference type="PROSITE" id="PS51620">
    <property type="entry name" value="SAM_TRM61"/>
    <property type="match status" value="2"/>
</dbReference>
<dbReference type="GO" id="GO:0160107">
    <property type="term" value="F:tRNA (adenine(58)-N1)-methyltransferase activity"/>
    <property type="evidence" value="ECO:0007669"/>
    <property type="project" value="UniProtKB-EC"/>
</dbReference>
<keyword evidence="7" id="KW-0007">Acetylation</keyword>
<evidence type="ECO:0000256" key="5">
    <source>
        <dbReference type="ARBA" id="ARBA00022691"/>
    </source>
</evidence>
<evidence type="ECO:0000256" key="2">
    <source>
        <dbReference type="ARBA" id="ARBA00012796"/>
    </source>
</evidence>
<dbReference type="GO" id="GO:0030488">
    <property type="term" value="P:tRNA methylation"/>
    <property type="evidence" value="ECO:0007669"/>
    <property type="project" value="InterPro"/>
</dbReference>
<evidence type="ECO:0000256" key="6">
    <source>
        <dbReference type="ARBA" id="ARBA00022694"/>
    </source>
</evidence>
<comment type="subcellular location">
    <subcellularLocation>
        <location evidence="1">Nucleus</location>
    </subcellularLocation>
</comment>
<keyword evidence="8" id="KW-0539">Nucleus</keyword>
<keyword evidence="5" id="KW-0949">S-adenosyl-L-methionine</keyword>